<protein>
    <recommendedName>
        <fullName evidence="2">Heterokaryon incompatibility domain-containing protein</fullName>
    </recommendedName>
</protein>
<dbReference type="AlphaFoldDB" id="A0A2H3DPK2"/>
<evidence type="ECO:0000256" key="1">
    <source>
        <dbReference type="SAM" id="MobiDB-lite"/>
    </source>
</evidence>
<evidence type="ECO:0000313" key="3">
    <source>
        <dbReference type="EMBL" id="PBK96010.1"/>
    </source>
</evidence>
<dbReference type="OMA" id="RNTWVVI"/>
<dbReference type="EMBL" id="KZ293651">
    <property type="protein sequence ID" value="PBK96010.1"/>
    <property type="molecule type" value="Genomic_DNA"/>
</dbReference>
<evidence type="ECO:0000313" key="4">
    <source>
        <dbReference type="Proteomes" id="UP000217790"/>
    </source>
</evidence>
<dbReference type="Proteomes" id="UP000217790">
    <property type="component" value="Unassembled WGS sequence"/>
</dbReference>
<reference evidence="4" key="1">
    <citation type="journal article" date="2017" name="Nat. Ecol. Evol.">
        <title>Genome expansion and lineage-specific genetic innovations in the forest pathogenic fungi Armillaria.</title>
        <authorList>
            <person name="Sipos G."/>
            <person name="Prasanna A.N."/>
            <person name="Walter M.C."/>
            <person name="O'Connor E."/>
            <person name="Balint B."/>
            <person name="Krizsan K."/>
            <person name="Kiss B."/>
            <person name="Hess J."/>
            <person name="Varga T."/>
            <person name="Slot J."/>
            <person name="Riley R."/>
            <person name="Boka B."/>
            <person name="Rigling D."/>
            <person name="Barry K."/>
            <person name="Lee J."/>
            <person name="Mihaltcheva S."/>
            <person name="LaButti K."/>
            <person name="Lipzen A."/>
            <person name="Waldron R."/>
            <person name="Moloney N.M."/>
            <person name="Sperisen C."/>
            <person name="Kredics L."/>
            <person name="Vagvoelgyi C."/>
            <person name="Patrignani A."/>
            <person name="Fitzpatrick D."/>
            <person name="Nagy I."/>
            <person name="Doyle S."/>
            <person name="Anderson J.B."/>
            <person name="Grigoriev I.V."/>
            <person name="Gueldener U."/>
            <person name="Muensterkoetter M."/>
            <person name="Nagy L.G."/>
        </authorList>
    </citation>
    <scope>NUCLEOTIDE SEQUENCE [LARGE SCALE GENOMIC DNA]</scope>
    <source>
        <strain evidence="4">Ar21-2</strain>
    </source>
</reference>
<dbReference type="STRING" id="47427.A0A2H3DPK2"/>
<dbReference type="InParanoid" id="A0A2H3DPK2"/>
<evidence type="ECO:0000259" key="2">
    <source>
        <dbReference type="Pfam" id="PF06985"/>
    </source>
</evidence>
<feature type="compositionally biased region" description="Acidic residues" evidence="1">
    <location>
        <begin position="33"/>
        <end position="42"/>
    </location>
</feature>
<dbReference type="Pfam" id="PF06985">
    <property type="entry name" value="HET"/>
    <property type="match status" value="1"/>
</dbReference>
<accession>A0A2H3DPK2</accession>
<proteinExistence type="predicted"/>
<organism evidence="3 4">
    <name type="scientific">Armillaria gallica</name>
    <name type="common">Bulbous honey fungus</name>
    <name type="synonym">Armillaria bulbosa</name>
    <dbReference type="NCBI Taxonomy" id="47427"/>
    <lineage>
        <taxon>Eukaryota</taxon>
        <taxon>Fungi</taxon>
        <taxon>Dikarya</taxon>
        <taxon>Basidiomycota</taxon>
        <taxon>Agaricomycotina</taxon>
        <taxon>Agaricomycetes</taxon>
        <taxon>Agaricomycetidae</taxon>
        <taxon>Agaricales</taxon>
        <taxon>Marasmiineae</taxon>
        <taxon>Physalacriaceae</taxon>
        <taxon>Armillaria</taxon>
    </lineage>
</organism>
<dbReference type="OrthoDB" id="2957144at2759"/>
<name>A0A2H3DPK2_ARMGA</name>
<feature type="domain" description="Heterokaryon incompatibility" evidence="2">
    <location>
        <begin position="193"/>
        <end position="283"/>
    </location>
</feature>
<keyword evidence="4" id="KW-1185">Reference proteome</keyword>
<sequence>MTDGTISEAIPASSSNLRAEPPSTPGSESSFVDSDDASDDSDTIPYEFDPPRWPPKIIKSSAFTETGREESSIKVPKQKSYTGRRPVTPSSLADTPCATLGIHGVLDELNATLRTSYTLNTPFLPSVLEDCVEKKYDFGTAYGRLRQTLYTEDWSNIRDKLRRREEKDRKRRQEALVDKVRIVELYLPPRLPISHAWVDEKDRMDVWTPINGYEWPVPIPKDASLDLIRIEMLNLGVEYMWLDVLCLRQKGGPKEDVRVEEWKLDVPTIGRVYRNTWVVIYLSGLGLSFT</sequence>
<dbReference type="InterPro" id="IPR010730">
    <property type="entry name" value="HET"/>
</dbReference>
<gene>
    <name evidence="3" type="ORF">ARMGADRAFT_1163666</name>
</gene>
<feature type="region of interest" description="Disordered" evidence="1">
    <location>
        <begin position="1"/>
        <end position="92"/>
    </location>
</feature>